<feature type="chain" id="PRO_5047522582" evidence="1">
    <location>
        <begin position="24"/>
        <end position="179"/>
    </location>
</feature>
<proteinExistence type="predicted"/>
<evidence type="ECO:0000313" key="4">
    <source>
        <dbReference type="Proteomes" id="UP001558632"/>
    </source>
</evidence>
<reference evidence="3 4" key="1">
    <citation type="submission" date="2024-07" db="EMBL/GenBank/DDBJ databases">
        <title>Enhanced genomic and transcriptomic resources for Trichinella pseudospiralis and T. spiralis underpin the discovery of pronounced molecular differences between stages and species.</title>
        <authorList>
            <person name="Pasi K.K."/>
            <person name="La Rosa G."/>
            <person name="Gomez-Morales M.A."/>
            <person name="Tosini F."/>
            <person name="Sumanam S."/>
            <person name="Young N.D."/>
            <person name="Chang B.C."/>
            <person name="Robin G.B."/>
        </authorList>
    </citation>
    <scope>NUCLEOTIDE SEQUENCE [LARGE SCALE GENOMIC DNA]</scope>
    <source>
        <strain evidence="3">ISS534</strain>
    </source>
</reference>
<keyword evidence="4" id="KW-1185">Reference proteome</keyword>
<sequence>MLLYGIISFLCTTTTILPYVVFAALENCRQHDNCIGLSLCMDGKCTAAIPTDITCEGQEYCYAHQVCRFGVCLESSVLPRSGCLSHADCEGQQLCVKGRCKVALPVGGFCLDNSQCGRMLTCKFNRCWQAVDSVHFDKNDMLKLHNPNWKKEFEPNYQKKPQQADVHHIDRTIGVLKQQ</sequence>
<dbReference type="InterPro" id="IPR055531">
    <property type="entry name" value="DUF7107"/>
</dbReference>
<evidence type="ECO:0000259" key="2">
    <source>
        <dbReference type="Pfam" id="PF23416"/>
    </source>
</evidence>
<name>A0ABR3KY35_TRISP</name>
<accession>A0ABR3KY35</accession>
<organism evidence="3 4">
    <name type="scientific">Trichinella spiralis</name>
    <name type="common">Trichina worm</name>
    <dbReference type="NCBI Taxonomy" id="6334"/>
    <lineage>
        <taxon>Eukaryota</taxon>
        <taxon>Metazoa</taxon>
        <taxon>Ecdysozoa</taxon>
        <taxon>Nematoda</taxon>
        <taxon>Enoplea</taxon>
        <taxon>Dorylaimia</taxon>
        <taxon>Trichinellida</taxon>
        <taxon>Trichinellidae</taxon>
        <taxon>Trichinella</taxon>
    </lineage>
</organism>
<dbReference type="Proteomes" id="UP001558632">
    <property type="component" value="Unassembled WGS sequence"/>
</dbReference>
<comment type="caution">
    <text evidence="3">The sequence shown here is derived from an EMBL/GenBank/DDBJ whole genome shotgun (WGS) entry which is preliminary data.</text>
</comment>
<evidence type="ECO:0000256" key="1">
    <source>
        <dbReference type="SAM" id="SignalP"/>
    </source>
</evidence>
<dbReference type="EMBL" id="JBEUSY010000120">
    <property type="protein sequence ID" value="KAL1244980.1"/>
    <property type="molecule type" value="Genomic_DNA"/>
</dbReference>
<protein>
    <submittedName>
        <fullName evidence="3">Tenascin-N</fullName>
    </submittedName>
</protein>
<dbReference type="Pfam" id="PF23416">
    <property type="entry name" value="DUF7107"/>
    <property type="match status" value="2"/>
</dbReference>
<keyword evidence="1" id="KW-0732">Signal</keyword>
<gene>
    <name evidence="3" type="ORF">TSPI_07943</name>
</gene>
<feature type="domain" description="DUF7107" evidence="2">
    <location>
        <begin position="27"/>
        <end position="73"/>
    </location>
</feature>
<evidence type="ECO:0000313" key="3">
    <source>
        <dbReference type="EMBL" id="KAL1244980.1"/>
    </source>
</evidence>
<feature type="signal peptide" evidence="1">
    <location>
        <begin position="1"/>
        <end position="23"/>
    </location>
</feature>
<feature type="domain" description="DUF7107" evidence="2">
    <location>
        <begin position="83"/>
        <end position="129"/>
    </location>
</feature>